<feature type="region of interest" description="Disordered" evidence="2">
    <location>
        <begin position="557"/>
        <end position="578"/>
    </location>
</feature>
<feature type="coiled-coil region" evidence="1">
    <location>
        <begin position="256"/>
        <end position="283"/>
    </location>
</feature>
<protein>
    <submittedName>
        <fullName evidence="3">Uncharacterized protein</fullName>
    </submittedName>
</protein>
<comment type="caution">
    <text evidence="3">The sequence shown here is derived from an EMBL/GenBank/DDBJ whole genome shotgun (WGS) entry which is preliminary data.</text>
</comment>
<evidence type="ECO:0000256" key="1">
    <source>
        <dbReference type="SAM" id="Coils"/>
    </source>
</evidence>
<organism evidence="3 4">
    <name type="scientific">Aphanomyces euteiches</name>
    <dbReference type="NCBI Taxonomy" id="100861"/>
    <lineage>
        <taxon>Eukaryota</taxon>
        <taxon>Sar</taxon>
        <taxon>Stramenopiles</taxon>
        <taxon>Oomycota</taxon>
        <taxon>Saprolegniomycetes</taxon>
        <taxon>Saprolegniales</taxon>
        <taxon>Verrucalvaceae</taxon>
        <taxon>Aphanomyces</taxon>
    </lineage>
</organism>
<proteinExistence type="predicted"/>
<feature type="compositionally biased region" description="Basic and acidic residues" evidence="2">
    <location>
        <begin position="565"/>
        <end position="578"/>
    </location>
</feature>
<gene>
    <name evidence="3" type="ORF">Ae201684_006144</name>
</gene>
<dbReference type="Proteomes" id="UP000481153">
    <property type="component" value="Unassembled WGS sequence"/>
</dbReference>
<dbReference type="InterPro" id="IPR039341">
    <property type="entry name" value="CFAP99"/>
</dbReference>
<keyword evidence="1" id="KW-0175">Coiled coil</keyword>
<sequence>MKRKELLAACESLVGSYDPALMTLDAHVDETLQDVGEADRLFLHQVLYGCVRYKDVLNAFLTNFYQANSAKVSRNDYTKFLVLAYLAIFRLDDIGMSAFQGFVSSQNPTAMHVLLSFLFDETAMKAIETEWMRLLDQDYVQSQLVDKLAKHKPAMEQVLEKLHAKAFGLAAARETLKKNGGVVRIASKEPTIPVSPNITQPRPKAVPEPIRIPIESHAHPVPDLNKLTLADIDVQQKKRLELIKDQVVKKYEATPQFQLEETKSKLEEIRKQVEDERMAELKNQFKAKPAPNFTHTDAPVKLNTAAILREDALYKKKQDKEAKLIQAYESDLRDASEFYRWQSEMVKRDQENRRQEVERRRLEMVQAQHEAIEASLRAKAENRQVAIQMKLVSKENDEKRRLEEQQIDMANRMVATEIKQVRQVAPREAEERIKLENQKKRDAVHALLEQERARKAEQDAIEQAQREDLIRQIRALDRVHREHVAIFDPTESSNCGLLEEMSLVELRERLELRRIEQAEEEAQKREQILGEKKEKEADLKARVSNISRIRQLAAVSNRTSRERRKQLEREKAEREKQLRDEGNLKLAQKMAAQRKERDAEFQRLKEEEQLIANKRMFLGAAKNMLEERHFMQQTMGAERQASDRQCAIQEEARVVQATKHTEKKVRREFHHKEALAKAAALHANDQAIEKATAETKDRLRHDKDTRKAGVRHEKNRKLHANQILQHRNVYATHISAVDVDHGRSFRASNQHDT</sequence>
<evidence type="ECO:0000256" key="2">
    <source>
        <dbReference type="SAM" id="MobiDB-lite"/>
    </source>
</evidence>
<dbReference type="PANTHER" id="PTHR34649:SF1">
    <property type="entry name" value="CILIA- AND FLAGELLA-ASSOCIATED PROTEIN 99"/>
    <property type="match status" value="1"/>
</dbReference>
<dbReference type="VEuPathDB" id="FungiDB:AeMF1_001224"/>
<keyword evidence="4" id="KW-1185">Reference proteome</keyword>
<reference evidence="3 4" key="1">
    <citation type="submission" date="2019-07" db="EMBL/GenBank/DDBJ databases">
        <title>Genomics analysis of Aphanomyces spp. identifies a new class of oomycete effector associated with host adaptation.</title>
        <authorList>
            <person name="Gaulin E."/>
        </authorList>
    </citation>
    <scope>NUCLEOTIDE SEQUENCE [LARGE SCALE GENOMIC DNA]</scope>
    <source>
        <strain evidence="3 4">ATCC 201684</strain>
    </source>
</reference>
<dbReference type="AlphaFoldDB" id="A0A6G0XDN5"/>
<dbReference type="EMBL" id="VJMJ01000079">
    <property type="protein sequence ID" value="KAF0738167.1"/>
    <property type="molecule type" value="Genomic_DNA"/>
</dbReference>
<accession>A0A6G0XDN5</accession>
<feature type="region of interest" description="Disordered" evidence="2">
    <location>
        <begin position="693"/>
        <end position="716"/>
    </location>
</feature>
<evidence type="ECO:0000313" key="4">
    <source>
        <dbReference type="Proteomes" id="UP000481153"/>
    </source>
</evidence>
<dbReference type="PANTHER" id="PTHR34649">
    <property type="entry name" value="CILIA- AND FLAGELLA-ASSOCIATED PROTEIN 99"/>
    <property type="match status" value="1"/>
</dbReference>
<feature type="compositionally biased region" description="Basic and acidic residues" evidence="2">
    <location>
        <begin position="693"/>
        <end position="712"/>
    </location>
</feature>
<evidence type="ECO:0000313" key="3">
    <source>
        <dbReference type="EMBL" id="KAF0738167.1"/>
    </source>
</evidence>
<name>A0A6G0XDN5_9STRA</name>